<evidence type="ECO:0000313" key="2">
    <source>
        <dbReference type="EMBL" id="KHN75623.1"/>
    </source>
</evidence>
<dbReference type="EMBL" id="JPKZ01002646">
    <property type="protein sequence ID" value="KHN75623.1"/>
    <property type="molecule type" value="Genomic_DNA"/>
</dbReference>
<reference evidence="2 3" key="1">
    <citation type="submission" date="2014-11" db="EMBL/GenBank/DDBJ databases">
        <title>Genetic blueprint of the zoonotic pathogen Toxocara canis.</title>
        <authorList>
            <person name="Zhu X.-Q."/>
            <person name="Korhonen P.K."/>
            <person name="Cai H."/>
            <person name="Young N.D."/>
            <person name="Nejsum P."/>
            <person name="von Samson-Himmelstjerna G."/>
            <person name="Boag P.R."/>
            <person name="Tan P."/>
            <person name="Li Q."/>
            <person name="Min J."/>
            <person name="Yang Y."/>
            <person name="Wang X."/>
            <person name="Fang X."/>
            <person name="Hall R.S."/>
            <person name="Hofmann A."/>
            <person name="Sternberg P.W."/>
            <person name="Jex A.R."/>
            <person name="Gasser R.B."/>
        </authorList>
    </citation>
    <scope>NUCLEOTIDE SEQUENCE [LARGE SCALE GENOMIC DNA]</scope>
    <source>
        <strain evidence="2">PN_DK_2014</strain>
    </source>
</reference>
<feature type="region of interest" description="Disordered" evidence="1">
    <location>
        <begin position="1"/>
        <end position="23"/>
    </location>
</feature>
<evidence type="ECO:0000313" key="3">
    <source>
        <dbReference type="Proteomes" id="UP000031036"/>
    </source>
</evidence>
<keyword evidence="3" id="KW-1185">Reference proteome</keyword>
<protein>
    <submittedName>
        <fullName evidence="2">Uncharacterized protein</fullName>
    </submittedName>
</protein>
<proteinExistence type="predicted"/>
<feature type="non-terminal residue" evidence="2">
    <location>
        <position position="100"/>
    </location>
</feature>
<dbReference type="Proteomes" id="UP000031036">
    <property type="component" value="Unassembled WGS sequence"/>
</dbReference>
<name>A0A0B2V257_TOXCA</name>
<evidence type="ECO:0000256" key="1">
    <source>
        <dbReference type="SAM" id="MobiDB-lite"/>
    </source>
</evidence>
<comment type="caution">
    <text evidence="2">The sequence shown here is derived from an EMBL/GenBank/DDBJ whole genome shotgun (WGS) entry which is preliminary data.</text>
</comment>
<sequence length="100" mass="10913">MAASSGDRAPTSVSPNLFPHRKGGCDRGACQDLAPWFRGTNTATALGIPLCCSTTPYRLELLPFDFHGGQQRLEISGEMGTNALGWHRSQSECEMRVMRT</sequence>
<gene>
    <name evidence="2" type="ORF">Tcan_00936</name>
</gene>
<accession>A0A0B2V257</accession>
<organism evidence="2 3">
    <name type="scientific">Toxocara canis</name>
    <name type="common">Canine roundworm</name>
    <dbReference type="NCBI Taxonomy" id="6265"/>
    <lineage>
        <taxon>Eukaryota</taxon>
        <taxon>Metazoa</taxon>
        <taxon>Ecdysozoa</taxon>
        <taxon>Nematoda</taxon>
        <taxon>Chromadorea</taxon>
        <taxon>Rhabditida</taxon>
        <taxon>Spirurina</taxon>
        <taxon>Ascaridomorpha</taxon>
        <taxon>Ascaridoidea</taxon>
        <taxon>Toxocaridae</taxon>
        <taxon>Toxocara</taxon>
    </lineage>
</organism>
<dbReference type="AlphaFoldDB" id="A0A0B2V257"/>